<comment type="subcellular location">
    <subcellularLocation>
        <location evidence="1">Cell outer membrane</location>
    </subcellularLocation>
</comment>
<feature type="domain" description="OmpA-like" evidence="7">
    <location>
        <begin position="115"/>
        <end position="241"/>
    </location>
</feature>
<dbReference type="SUPFAM" id="SSF103088">
    <property type="entry name" value="OmpA-like"/>
    <property type="match status" value="1"/>
</dbReference>
<evidence type="ECO:0000313" key="9">
    <source>
        <dbReference type="Proteomes" id="UP000623795"/>
    </source>
</evidence>
<dbReference type="RefSeq" id="WP_169258262.1">
    <property type="nucleotide sequence ID" value="NZ_WTVN01000077.1"/>
</dbReference>
<dbReference type="Proteomes" id="UP000623795">
    <property type="component" value="Unassembled WGS sequence"/>
</dbReference>
<proteinExistence type="predicted"/>
<evidence type="ECO:0000256" key="4">
    <source>
        <dbReference type="PROSITE-ProRule" id="PRU00473"/>
    </source>
</evidence>
<sequence length="241" mass="25428">MIKQTKKQLFALAAIASIGLSASTVFAQVKDVVVDGKGEIPYAIDARNVVARSGTGLCWRTGYWSPAAAGTAMAGQLPVGCECDSDIVPKDKCAPAPAPAPAAAPAPAPAPTPKPTADKIKLSADALFDFDKAVLKAEGKTKLDDLAGKAKGIKLEVILAVGHTDRLGSDSYNQKLSERRANAVKTYLVSKGIEANRIYTEGKGERQPVTGKTCSDKLGRKKLIECLQPDRRVEIELVGTK</sequence>
<evidence type="ECO:0000256" key="3">
    <source>
        <dbReference type="ARBA" id="ARBA00023237"/>
    </source>
</evidence>
<comment type="caution">
    <text evidence="8">The sequence shown here is derived from an EMBL/GenBank/DDBJ whole genome shotgun (WGS) entry which is preliminary data.</text>
</comment>
<keyword evidence="9" id="KW-1185">Reference proteome</keyword>
<dbReference type="InterPro" id="IPR006690">
    <property type="entry name" value="OMPA-like_CS"/>
</dbReference>
<gene>
    <name evidence="8" type="ORF">GPA22_22265</name>
</gene>
<dbReference type="PANTHER" id="PTHR30329:SF21">
    <property type="entry name" value="LIPOPROTEIN YIAD-RELATED"/>
    <property type="match status" value="1"/>
</dbReference>
<dbReference type="Pfam" id="PF00691">
    <property type="entry name" value="OmpA"/>
    <property type="match status" value="1"/>
</dbReference>
<accession>A0ABX1Q6F1</accession>
<evidence type="ECO:0000256" key="5">
    <source>
        <dbReference type="SAM" id="MobiDB-lite"/>
    </source>
</evidence>
<dbReference type="InterPro" id="IPR050330">
    <property type="entry name" value="Bact_OuterMem_StrucFunc"/>
</dbReference>
<dbReference type="PROSITE" id="PS01068">
    <property type="entry name" value="OMPA_1"/>
    <property type="match status" value="1"/>
</dbReference>
<feature type="signal peptide" evidence="6">
    <location>
        <begin position="1"/>
        <end position="27"/>
    </location>
</feature>
<dbReference type="InterPro" id="IPR006664">
    <property type="entry name" value="OMP_bac"/>
</dbReference>
<feature type="region of interest" description="Disordered" evidence="5">
    <location>
        <begin position="94"/>
        <end position="117"/>
    </location>
</feature>
<keyword evidence="2 4" id="KW-0472">Membrane</keyword>
<evidence type="ECO:0000313" key="8">
    <source>
        <dbReference type="EMBL" id="NMG46440.1"/>
    </source>
</evidence>
<protein>
    <submittedName>
        <fullName evidence="8">OmpA family protein</fullName>
    </submittedName>
</protein>
<feature type="compositionally biased region" description="Pro residues" evidence="5">
    <location>
        <begin position="96"/>
        <end position="114"/>
    </location>
</feature>
<dbReference type="PROSITE" id="PS51123">
    <property type="entry name" value="OMPA_2"/>
    <property type="match status" value="1"/>
</dbReference>
<dbReference type="PRINTS" id="PR01022">
    <property type="entry name" value="OUTRMMBRANEA"/>
</dbReference>
<evidence type="ECO:0000256" key="2">
    <source>
        <dbReference type="ARBA" id="ARBA00023136"/>
    </source>
</evidence>
<dbReference type="InterPro" id="IPR006665">
    <property type="entry name" value="OmpA-like"/>
</dbReference>
<evidence type="ECO:0000259" key="7">
    <source>
        <dbReference type="PROSITE" id="PS51123"/>
    </source>
</evidence>
<name>A0ABX1Q6F1_9RHOO</name>
<feature type="chain" id="PRO_5046954464" evidence="6">
    <location>
        <begin position="28"/>
        <end position="241"/>
    </location>
</feature>
<dbReference type="InterPro" id="IPR036737">
    <property type="entry name" value="OmpA-like_sf"/>
</dbReference>
<dbReference type="InterPro" id="IPR002368">
    <property type="entry name" value="OmpA"/>
</dbReference>
<evidence type="ECO:0000256" key="1">
    <source>
        <dbReference type="ARBA" id="ARBA00004442"/>
    </source>
</evidence>
<evidence type="ECO:0000256" key="6">
    <source>
        <dbReference type="SAM" id="SignalP"/>
    </source>
</evidence>
<dbReference type="Gene3D" id="3.30.1330.60">
    <property type="entry name" value="OmpA-like domain"/>
    <property type="match status" value="1"/>
</dbReference>
<keyword evidence="3" id="KW-0998">Cell outer membrane</keyword>
<keyword evidence="6" id="KW-0732">Signal</keyword>
<organism evidence="8 9">
    <name type="scientific">Aromatoleum toluvorans</name>
    <dbReference type="NCBI Taxonomy" id="92002"/>
    <lineage>
        <taxon>Bacteria</taxon>
        <taxon>Pseudomonadati</taxon>
        <taxon>Pseudomonadota</taxon>
        <taxon>Betaproteobacteria</taxon>
        <taxon>Rhodocyclales</taxon>
        <taxon>Rhodocyclaceae</taxon>
        <taxon>Aromatoleum</taxon>
    </lineage>
</organism>
<dbReference type="PANTHER" id="PTHR30329">
    <property type="entry name" value="STATOR ELEMENT OF FLAGELLAR MOTOR COMPLEX"/>
    <property type="match status" value="1"/>
</dbReference>
<dbReference type="EMBL" id="WTVN01000077">
    <property type="protein sequence ID" value="NMG46440.1"/>
    <property type="molecule type" value="Genomic_DNA"/>
</dbReference>
<reference evidence="8 9" key="1">
    <citation type="submission" date="2019-12" db="EMBL/GenBank/DDBJ databases">
        <title>Comparative genomics gives insights into the taxonomy of the Azoarcus-Aromatoleum group and reveals separate origins of nif in the plant-associated Azoarcus and non-plant-associated Aromatoleum sub-groups.</title>
        <authorList>
            <person name="Lafos M."/>
            <person name="Maluk M."/>
            <person name="Batista M."/>
            <person name="Junghare M."/>
            <person name="Carmona M."/>
            <person name="Faoro H."/>
            <person name="Cruz L.M."/>
            <person name="Battistoni F."/>
            <person name="De Souza E."/>
            <person name="Pedrosa F."/>
            <person name="Chen W.-M."/>
            <person name="Poole P.S."/>
            <person name="Dixon R.A."/>
            <person name="James E.K."/>
        </authorList>
    </citation>
    <scope>NUCLEOTIDE SEQUENCE [LARGE SCALE GENOMIC DNA]</scope>
    <source>
        <strain evidence="8 9">Td21</strain>
    </source>
</reference>
<dbReference type="PRINTS" id="PR01021">
    <property type="entry name" value="OMPADOMAIN"/>
</dbReference>
<dbReference type="CDD" id="cd07185">
    <property type="entry name" value="OmpA_C-like"/>
    <property type="match status" value="1"/>
</dbReference>